<name>M2ZL56_PSEFD</name>
<organism evidence="1 2">
    <name type="scientific">Pseudocercospora fijiensis (strain CIRAD86)</name>
    <name type="common">Black leaf streak disease fungus</name>
    <name type="synonym">Mycosphaerella fijiensis</name>
    <dbReference type="NCBI Taxonomy" id="383855"/>
    <lineage>
        <taxon>Eukaryota</taxon>
        <taxon>Fungi</taxon>
        <taxon>Dikarya</taxon>
        <taxon>Ascomycota</taxon>
        <taxon>Pezizomycotina</taxon>
        <taxon>Dothideomycetes</taxon>
        <taxon>Dothideomycetidae</taxon>
        <taxon>Mycosphaerellales</taxon>
        <taxon>Mycosphaerellaceae</taxon>
        <taxon>Pseudocercospora</taxon>
    </lineage>
</organism>
<sequence length="331" mass="37488">MTFRFFHLPREIRDRIYCHLRTVGSFSLERYDGDVIKASIDVKVSPLHLLVSKQFKNEFVAVVFSGATLALGPTSLYQEKRHVLPALIIDNVKTCKVDFFVPYGVHKVQKEVRLNTICDADVFLDLPIEEGERIGDVLDFDDDQDEEGEDFEDVSEPETEWEDTVEGLDFSDCEDADVGQTTPAPAWLFRRLSQLRALQSVELIVTSGEPMPAREDDGPADTLQLIATELKDLLRVPLLSKLDARRVVVKDYGFHDTKFAGVQRCGIWTAESGWRIPEEVQAAGLELGTDECTGWRCGDPTCLGIGSKHPYPRKWFKTPQQVERELGKQRE</sequence>
<dbReference type="RefSeq" id="XP_007930419.1">
    <property type="nucleotide sequence ID" value="XM_007932228.1"/>
</dbReference>
<dbReference type="KEGG" id="pfj:MYCFIDRAFT_81254"/>
<dbReference type="EMBL" id="KB446562">
    <property type="protein sequence ID" value="EME79789.1"/>
    <property type="molecule type" value="Genomic_DNA"/>
</dbReference>
<dbReference type="OrthoDB" id="3648225at2759"/>
<dbReference type="GeneID" id="19341817"/>
<dbReference type="VEuPathDB" id="FungiDB:MYCFIDRAFT_81254"/>
<reference evidence="1 2" key="1">
    <citation type="journal article" date="2012" name="PLoS Pathog.">
        <title>Diverse lifestyles and strategies of plant pathogenesis encoded in the genomes of eighteen Dothideomycetes fungi.</title>
        <authorList>
            <person name="Ohm R.A."/>
            <person name="Feau N."/>
            <person name="Henrissat B."/>
            <person name="Schoch C.L."/>
            <person name="Horwitz B.A."/>
            <person name="Barry K.W."/>
            <person name="Condon B.J."/>
            <person name="Copeland A.C."/>
            <person name="Dhillon B."/>
            <person name="Glaser F."/>
            <person name="Hesse C.N."/>
            <person name="Kosti I."/>
            <person name="LaButti K."/>
            <person name="Lindquist E.A."/>
            <person name="Lucas S."/>
            <person name="Salamov A.A."/>
            <person name="Bradshaw R.E."/>
            <person name="Ciuffetti L."/>
            <person name="Hamelin R.C."/>
            <person name="Kema G.H.J."/>
            <person name="Lawrence C."/>
            <person name="Scott J.A."/>
            <person name="Spatafora J.W."/>
            <person name="Turgeon B.G."/>
            <person name="de Wit P.J.G.M."/>
            <person name="Zhong S."/>
            <person name="Goodwin S.B."/>
            <person name="Grigoriev I.V."/>
        </authorList>
    </citation>
    <scope>NUCLEOTIDE SEQUENCE [LARGE SCALE GENOMIC DNA]</scope>
    <source>
        <strain evidence="1 2">CIRAD86</strain>
    </source>
</reference>
<proteinExistence type="predicted"/>
<evidence type="ECO:0000313" key="1">
    <source>
        <dbReference type="EMBL" id="EME79789.1"/>
    </source>
</evidence>
<dbReference type="Proteomes" id="UP000016932">
    <property type="component" value="Unassembled WGS sequence"/>
</dbReference>
<dbReference type="HOGENOM" id="CLU_839706_0_0_1"/>
<gene>
    <name evidence="1" type="ORF">MYCFIDRAFT_81254</name>
</gene>
<dbReference type="AlphaFoldDB" id="M2ZL56"/>
<evidence type="ECO:0000313" key="2">
    <source>
        <dbReference type="Proteomes" id="UP000016932"/>
    </source>
</evidence>
<accession>M2ZL56</accession>
<keyword evidence="2" id="KW-1185">Reference proteome</keyword>
<protein>
    <submittedName>
        <fullName evidence="1">Uncharacterized protein</fullName>
    </submittedName>
</protein>